<keyword evidence="1" id="KW-0472">Membrane</keyword>
<evidence type="ECO:0000313" key="2">
    <source>
        <dbReference type="EMBL" id="TCL59110.1"/>
    </source>
</evidence>
<organism evidence="2 3">
    <name type="scientific">Allofournierella massiliensis</name>
    <dbReference type="NCBI Taxonomy" id="1650663"/>
    <lineage>
        <taxon>Bacteria</taxon>
        <taxon>Bacillati</taxon>
        <taxon>Bacillota</taxon>
        <taxon>Clostridia</taxon>
        <taxon>Eubacteriales</taxon>
        <taxon>Oscillospiraceae</taxon>
        <taxon>Allofournierella</taxon>
    </lineage>
</organism>
<name>A0A4R1R1B4_9FIRM</name>
<comment type="caution">
    <text evidence="2">The sequence shown here is derived from an EMBL/GenBank/DDBJ whole genome shotgun (WGS) entry which is preliminary data.</text>
</comment>
<feature type="transmembrane region" description="Helical" evidence="1">
    <location>
        <begin position="136"/>
        <end position="160"/>
    </location>
</feature>
<feature type="transmembrane region" description="Helical" evidence="1">
    <location>
        <begin position="180"/>
        <end position="204"/>
    </location>
</feature>
<dbReference type="EMBL" id="SLUM01000006">
    <property type="protein sequence ID" value="TCL59110.1"/>
    <property type="molecule type" value="Genomic_DNA"/>
</dbReference>
<dbReference type="OrthoDB" id="9813540at2"/>
<dbReference type="STRING" id="1650663.GCA_001486665_03272"/>
<keyword evidence="1" id="KW-0812">Transmembrane</keyword>
<keyword evidence="1" id="KW-1133">Transmembrane helix</keyword>
<dbReference type="InterPro" id="IPR024529">
    <property type="entry name" value="ECF_trnsprt_substrate-spec"/>
</dbReference>
<dbReference type="GeneID" id="97379666"/>
<feature type="transmembrane region" description="Helical" evidence="1">
    <location>
        <begin position="100"/>
        <end position="124"/>
    </location>
</feature>
<evidence type="ECO:0000313" key="3">
    <source>
        <dbReference type="Proteomes" id="UP000295184"/>
    </source>
</evidence>
<proteinExistence type="predicted"/>
<dbReference type="Proteomes" id="UP000295184">
    <property type="component" value="Unassembled WGS sequence"/>
</dbReference>
<dbReference type="Pfam" id="PF12822">
    <property type="entry name" value="ECF_trnsprt"/>
    <property type="match status" value="1"/>
</dbReference>
<protein>
    <submittedName>
        <fullName evidence="2">Putative membrane protein</fullName>
    </submittedName>
</protein>
<feature type="transmembrane region" description="Helical" evidence="1">
    <location>
        <begin position="38"/>
        <end position="56"/>
    </location>
</feature>
<feature type="transmembrane region" description="Helical" evidence="1">
    <location>
        <begin position="63"/>
        <end position="88"/>
    </location>
</feature>
<sequence length="215" mass="22626">MYKNGTAHNSRGLVQLALFSAIIIAMAMVPFLGYIPLGFMRATIIHIPVILGSVLLGPRKGAVLGGVFGLTSLVNNTVAPNVTSFVFTPFYSLGDVHGNWASLLICLVPRILVGVLPYFVFIGLKRLLGSTPGKLTMSLGVAGFVGSMTNTLLVMNLIFVFFGESYGAAKGIAADAVYPFILSIIGLQGVPEAIVATIIVALVGRPLLRFASTKA</sequence>
<dbReference type="GO" id="GO:0022857">
    <property type="term" value="F:transmembrane transporter activity"/>
    <property type="evidence" value="ECO:0007669"/>
    <property type="project" value="InterPro"/>
</dbReference>
<dbReference type="Gene3D" id="1.10.1760.20">
    <property type="match status" value="1"/>
</dbReference>
<reference evidence="2 3" key="1">
    <citation type="submission" date="2019-03" db="EMBL/GenBank/DDBJ databases">
        <title>Genomic Encyclopedia of Type Strains, Phase IV (KMG-IV): sequencing the most valuable type-strain genomes for metagenomic binning, comparative biology and taxonomic classification.</title>
        <authorList>
            <person name="Goeker M."/>
        </authorList>
    </citation>
    <scope>NUCLEOTIDE SEQUENCE [LARGE SCALE GENOMIC DNA]</scope>
    <source>
        <strain evidence="2 3">DSM 100451</strain>
    </source>
</reference>
<feature type="transmembrane region" description="Helical" evidence="1">
    <location>
        <begin position="12"/>
        <end position="32"/>
    </location>
</feature>
<dbReference type="RefSeq" id="WP_058966776.1">
    <property type="nucleotide sequence ID" value="NZ_CABKVM010000019.1"/>
</dbReference>
<evidence type="ECO:0000256" key="1">
    <source>
        <dbReference type="SAM" id="Phobius"/>
    </source>
</evidence>
<accession>A0A4R1R1B4</accession>
<gene>
    <name evidence="2" type="ORF">EDD77_10623</name>
</gene>
<dbReference type="AlphaFoldDB" id="A0A4R1R1B4"/>